<keyword evidence="2" id="KW-1185">Reference proteome</keyword>
<dbReference type="Proteomes" id="UP000076532">
    <property type="component" value="Unassembled WGS sequence"/>
</dbReference>
<dbReference type="EMBL" id="KV417685">
    <property type="protein sequence ID" value="KZP10140.1"/>
    <property type="molecule type" value="Genomic_DNA"/>
</dbReference>
<organism evidence="1 2">
    <name type="scientific">Athelia psychrophila</name>
    <dbReference type="NCBI Taxonomy" id="1759441"/>
    <lineage>
        <taxon>Eukaryota</taxon>
        <taxon>Fungi</taxon>
        <taxon>Dikarya</taxon>
        <taxon>Basidiomycota</taxon>
        <taxon>Agaricomycotina</taxon>
        <taxon>Agaricomycetes</taxon>
        <taxon>Agaricomycetidae</taxon>
        <taxon>Atheliales</taxon>
        <taxon>Atheliaceae</taxon>
        <taxon>Athelia</taxon>
    </lineage>
</organism>
<protein>
    <submittedName>
        <fullName evidence="1">Uncharacterized protein</fullName>
    </submittedName>
</protein>
<accession>A0A165Z1N3</accession>
<dbReference type="OrthoDB" id="3059343at2759"/>
<evidence type="ECO:0000313" key="2">
    <source>
        <dbReference type="Proteomes" id="UP000076532"/>
    </source>
</evidence>
<gene>
    <name evidence="1" type="ORF">FIBSPDRAFT_963325</name>
</gene>
<sequence length="148" mass="16109">MNVVFDAANALVEDARQDEGLRGFKSMDVLTDLLAQATVHLVSSTKDKLSVFKVKNIVVKVDTFKFSDRDSKHDFLCKTLKRRRSRTVSQAIEGASRMQVSQGTFGAKASATASTTSAKNSHSLCVRCSALPPSASPPSHPIWKLQSL</sequence>
<dbReference type="STRING" id="436010.A0A165Z1N3"/>
<name>A0A165Z1N3_9AGAM</name>
<evidence type="ECO:0000313" key="1">
    <source>
        <dbReference type="EMBL" id="KZP10140.1"/>
    </source>
</evidence>
<dbReference type="AlphaFoldDB" id="A0A165Z1N3"/>
<reference evidence="1 2" key="1">
    <citation type="journal article" date="2016" name="Mol. Biol. Evol.">
        <title>Comparative Genomics of Early-Diverging Mushroom-Forming Fungi Provides Insights into the Origins of Lignocellulose Decay Capabilities.</title>
        <authorList>
            <person name="Nagy L.G."/>
            <person name="Riley R."/>
            <person name="Tritt A."/>
            <person name="Adam C."/>
            <person name="Daum C."/>
            <person name="Floudas D."/>
            <person name="Sun H."/>
            <person name="Yadav J.S."/>
            <person name="Pangilinan J."/>
            <person name="Larsson K.H."/>
            <person name="Matsuura K."/>
            <person name="Barry K."/>
            <person name="Labutti K."/>
            <person name="Kuo R."/>
            <person name="Ohm R.A."/>
            <person name="Bhattacharya S.S."/>
            <person name="Shirouzu T."/>
            <person name="Yoshinaga Y."/>
            <person name="Martin F.M."/>
            <person name="Grigoriev I.V."/>
            <person name="Hibbett D.S."/>
        </authorList>
    </citation>
    <scope>NUCLEOTIDE SEQUENCE [LARGE SCALE GENOMIC DNA]</scope>
    <source>
        <strain evidence="1 2">CBS 109695</strain>
    </source>
</reference>
<proteinExistence type="predicted"/>